<dbReference type="RefSeq" id="WP_278015997.1">
    <property type="nucleotide sequence ID" value="NZ_CP121106.1"/>
</dbReference>
<dbReference type="InterPro" id="IPR052173">
    <property type="entry name" value="Beta-lactam_resp_regulator"/>
</dbReference>
<dbReference type="EMBL" id="CP121106">
    <property type="protein sequence ID" value="WFL77239.1"/>
    <property type="molecule type" value="Genomic_DNA"/>
</dbReference>
<evidence type="ECO:0000259" key="3">
    <source>
        <dbReference type="Pfam" id="PF05569"/>
    </source>
</evidence>
<keyword evidence="2" id="KW-0472">Membrane</keyword>
<feature type="transmembrane region" description="Helical" evidence="2">
    <location>
        <begin position="34"/>
        <end position="53"/>
    </location>
</feature>
<feature type="region of interest" description="Disordered" evidence="1">
    <location>
        <begin position="384"/>
        <end position="414"/>
    </location>
</feature>
<dbReference type="Proteomes" id="UP001215827">
    <property type="component" value="Chromosome"/>
</dbReference>
<dbReference type="CDD" id="cd07341">
    <property type="entry name" value="M56_BlaR1_MecR1_like"/>
    <property type="match status" value="1"/>
</dbReference>
<keyword evidence="5" id="KW-1185">Reference proteome</keyword>
<proteinExistence type="predicted"/>
<gene>
    <name evidence="4" type="ORF">P7228_14795</name>
</gene>
<accession>A0ABY8FZ13</accession>
<feature type="transmembrane region" description="Helical" evidence="2">
    <location>
        <begin position="6"/>
        <end position="22"/>
    </location>
</feature>
<protein>
    <submittedName>
        <fullName evidence="4">M56 family metallopeptidase</fullName>
    </submittedName>
</protein>
<evidence type="ECO:0000256" key="1">
    <source>
        <dbReference type="SAM" id="MobiDB-lite"/>
    </source>
</evidence>
<keyword evidence="2" id="KW-1133">Transmembrane helix</keyword>
<feature type="region of interest" description="Disordered" evidence="1">
    <location>
        <begin position="323"/>
        <end position="347"/>
    </location>
</feature>
<evidence type="ECO:0000256" key="2">
    <source>
        <dbReference type="SAM" id="Phobius"/>
    </source>
</evidence>
<dbReference type="PANTHER" id="PTHR34978:SF3">
    <property type="entry name" value="SLR0241 PROTEIN"/>
    <property type="match status" value="1"/>
</dbReference>
<feature type="transmembrane region" description="Helical" evidence="2">
    <location>
        <begin position="293"/>
        <end position="315"/>
    </location>
</feature>
<dbReference type="PANTHER" id="PTHR34978">
    <property type="entry name" value="POSSIBLE SENSOR-TRANSDUCER PROTEIN BLAR"/>
    <property type="match status" value="1"/>
</dbReference>
<organism evidence="4 5">
    <name type="scientific">Altererythrobacter arenosus</name>
    <dbReference type="NCBI Taxonomy" id="3032592"/>
    <lineage>
        <taxon>Bacteria</taxon>
        <taxon>Pseudomonadati</taxon>
        <taxon>Pseudomonadota</taxon>
        <taxon>Alphaproteobacteria</taxon>
        <taxon>Sphingomonadales</taxon>
        <taxon>Erythrobacteraceae</taxon>
        <taxon>Altererythrobacter</taxon>
    </lineage>
</organism>
<feature type="compositionally biased region" description="Basic and acidic residues" evidence="1">
    <location>
        <begin position="395"/>
        <end position="414"/>
    </location>
</feature>
<name>A0ABY8FZ13_9SPHN</name>
<reference evidence="4 5" key="1">
    <citation type="submission" date="2023-03" db="EMBL/GenBank/DDBJ databases">
        <title>Altererythrobacter sp. CAU 1644 isolated from sand.</title>
        <authorList>
            <person name="Kim W."/>
        </authorList>
    </citation>
    <scope>NUCLEOTIDE SEQUENCE [LARGE SCALE GENOMIC DNA]</scope>
    <source>
        <strain evidence="4 5">CAU 1644</strain>
    </source>
</reference>
<dbReference type="Pfam" id="PF05569">
    <property type="entry name" value="Peptidase_M56"/>
    <property type="match status" value="1"/>
</dbReference>
<dbReference type="InterPro" id="IPR008756">
    <property type="entry name" value="Peptidase_M56"/>
</dbReference>
<feature type="transmembrane region" description="Helical" evidence="2">
    <location>
        <begin position="95"/>
        <end position="118"/>
    </location>
</feature>
<evidence type="ECO:0000313" key="4">
    <source>
        <dbReference type="EMBL" id="WFL77239.1"/>
    </source>
</evidence>
<sequence length="557" mass="60989">MIDWLLETLLWTAGLIALVLVIRRPVARIFGPQLAYSLWALPALRLFLPPITLPSWMAPVPATPELEAAHVELAAEMPVSFVMPVDPVEPATGSWIAELPLVEIAVALWLTGALYFLYTRFSGYAEMREHMLDDAKTVGRCDNVRLIETPGTSAPLAFGVTDKVVALPIGFMAQADLAARDLALEHELAHHRGHDLLVNFLVQPLFALHWFNPLAYLGWLALRRDQEAACDARVIQSREPEDRITYANVIASFAAGPSVALAAPMACPVLGDKSIIHRLRSLKMNQLSNRRRLAGRGLVVAALVALPMTASISYAEPGIPAPPAPPGAPSAVEAPLPPAPPAAPLAPTAPLAPPAPLAPLTWQANLNLGKHSALKTATFAFQDEQPDEQPAPSQEVHREVEKKVERKVERDTHRNVDRKVDRKVERKVIIAGNDSDLSPEERAELRRELRAAFSEMDAGIKEAMHEYRVAMVELREHQGEMTKVSVDCENGKAGETVDDKGKRTVWLCTSEVMASAIRGLKEARASIAADDDMPAEIRAEVLSALDAKIAQYRKHKR</sequence>
<keyword evidence="2" id="KW-0812">Transmembrane</keyword>
<feature type="domain" description="Peptidase M56" evidence="3">
    <location>
        <begin position="5"/>
        <end position="280"/>
    </location>
</feature>
<feature type="compositionally biased region" description="Pro residues" evidence="1">
    <location>
        <begin position="335"/>
        <end position="344"/>
    </location>
</feature>
<evidence type="ECO:0000313" key="5">
    <source>
        <dbReference type="Proteomes" id="UP001215827"/>
    </source>
</evidence>